<proteinExistence type="predicted"/>
<reference evidence="2 3" key="1">
    <citation type="submission" date="2014-04" db="EMBL/GenBank/DDBJ databases">
        <authorList>
            <consortium name="DOE Joint Genome Institute"/>
            <person name="Kuo A."/>
            <person name="Kohler A."/>
            <person name="Costa M.D."/>
            <person name="Nagy L.G."/>
            <person name="Floudas D."/>
            <person name="Copeland A."/>
            <person name="Barry K.W."/>
            <person name="Cichocki N."/>
            <person name="Veneault-Fourrey C."/>
            <person name="LaButti K."/>
            <person name="Lindquist E.A."/>
            <person name="Lipzen A."/>
            <person name="Lundell T."/>
            <person name="Morin E."/>
            <person name="Murat C."/>
            <person name="Sun H."/>
            <person name="Tunlid A."/>
            <person name="Henrissat B."/>
            <person name="Grigoriev I.V."/>
            <person name="Hibbett D.S."/>
            <person name="Martin F."/>
            <person name="Nordberg H.P."/>
            <person name="Cantor M.N."/>
            <person name="Hua S.X."/>
        </authorList>
    </citation>
    <scope>NUCLEOTIDE SEQUENCE [LARGE SCALE GENOMIC DNA]</scope>
    <source>
        <strain evidence="2 3">Marx 270</strain>
    </source>
</reference>
<accession>A0A0C3JND2</accession>
<reference evidence="3" key="2">
    <citation type="submission" date="2015-01" db="EMBL/GenBank/DDBJ databases">
        <title>Evolutionary Origins and Diversification of the Mycorrhizal Mutualists.</title>
        <authorList>
            <consortium name="DOE Joint Genome Institute"/>
            <consortium name="Mycorrhizal Genomics Consortium"/>
            <person name="Kohler A."/>
            <person name="Kuo A."/>
            <person name="Nagy L.G."/>
            <person name="Floudas D."/>
            <person name="Copeland A."/>
            <person name="Barry K.W."/>
            <person name="Cichocki N."/>
            <person name="Veneault-Fourrey C."/>
            <person name="LaButti K."/>
            <person name="Lindquist E.A."/>
            <person name="Lipzen A."/>
            <person name="Lundell T."/>
            <person name="Morin E."/>
            <person name="Murat C."/>
            <person name="Riley R."/>
            <person name="Ohm R."/>
            <person name="Sun H."/>
            <person name="Tunlid A."/>
            <person name="Henrissat B."/>
            <person name="Grigoriev I.V."/>
            <person name="Hibbett D.S."/>
            <person name="Martin F."/>
        </authorList>
    </citation>
    <scope>NUCLEOTIDE SEQUENCE [LARGE SCALE GENOMIC DNA]</scope>
    <source>
        <strain evidence="3">Marx 270</strain>
    </source>
</reference>
<evidence type="ECO:0000313" key="3">
    <source>
        <dbReference type="Proteomes" id="UP000054217"/>
    </source>
</evidence>
<organism evidence="2 3">
    <name type="scientific">Pisolithus tinctorius Marx 270</name>
    <dbReference type="NCBI Taxonomy" id="870435"/>
    <lineage>
        <taxon>Eukaryota</taxon>
        <taxon>Fungi</taxon>
        <taxon>Dikarya</taxon>
        <taxon>Basidiomycota</taxon>
        <taxon>Agaricomycotina</taxon>
        <taxon>Agaricomycetes</taxon>
        <taxon>Agaricomycetidae</taxon>
        <taxon>Boletales</taxon>
        <taxon>Sclerodermatineae</taxon>
        <taxon>Pisolithaceae</taxon>
        <taxon>Pisolithus</taxon>
    </lineage>
</organism>
<dbReference type="HOGENOM" id="CLU_2198048_0_0_1"/>
<keyword evidence="1" id="KW-1133">Transmembrane helix</keyword>
<dbReference type="InParanoid" id="A0A0C3JND2"/>
<gene>
    <name evidence="2" type="ORF">M404DRAFT_871661</name>
</gene>
<evidence type="ECO:0000256" key="1">
    <source>
        <dbReference type="SAM" id="Phobius"/>
    </source>
</evidence>
<protein>
    <submittedName>
        <fullName evidence="2">Uncharacterized protein</fullName>
    </submittedName>
</protein>
<dbReference type="Proteomes" id="UP000054217">
    <property type="component" value="Unassembled WGS sequence"/>
</dbReference>
<name>A0A0C3JND2_PISTI</name>
<dbReference type="AlphaFoldDB" id="A0A0C3JND2"/>
<sequence length="108" mass="12150">MLVSTFAPPDYSLCLVIRGLFEVAHRGLSSWTSLIDVGLAVKTAIVVFVLAMRNLLCALNRRYARRCSEHWTQYIHSIIARTEIQFLKNHLTFQQNCNCIPSGANVVG</sequence>
<keyword evidence="1" id="KW-0472">Membrane</keyword>
<evidence type="ECO:0000313" key="2">
    <source>
        <dbReference type="EMBL" id="KIO10703.1"/>
    </source>
</evidence>
<dbReference type="EMBL" id="KN831951">
    <property type="protein sequence ID" value="KIO10703.1"/>
    <property type="molecule type" value="Genomic_DNA"/>
</dbReference>
<keyword evidence="1" id="KW-0812">Transmembrane</keyword>
<keyword evidence="3" id="KW-1185">Reference proteome</keyword>
<feature type="transmembrane region" description="Helical" evidence="1">
    <location>
        <begin position="37"/>
        <end position="56"/>
    </location>
</feature>